<feature type="transmembrane region" description="Helical" evidence="6">
    <location>
        <begin position="54"/>
        <end position="74"/>
    </location>
</feature>
<dbReference type="EMBL" id="CP157484">
    <property type="protein sequence ID" value="XBO36829.1"/>
    <property type="molecule type" value="Genomic_DNA"/>
</dbReference>
<reference evidence="7" key="1">
    <citation type="submission" date="2024-05" db="EMBL/GenBank/DDBJ databases">
        <authorList>
            <person name="Kim S."/>
            <person name="Heo J."/>
            <person name="Choi H."/>
            <person name="Choi Y."/>
            <person name="Kwon S.-W."/>
            <person name="Kim Y."/>
        </authorList>
    </citation>
    <scope>NUCLEOTIDE SEQUENCE</scope>
    <source>
        <strain evidence="7">KACC 23698</strain>
    </source>
</reference>
<organism evidence="7">
    <name type="scientific">Alsobacter sp. KACC 23698</name>
    <dbReference type="NCBI Taxonomy" id="3149229"/>
    <lineage>
        <taxon>Bacteria</taxon>
        <taxon>Pseudomonadati</taxon>
        <taxon>Pseudomonadota</taxon>
        <taxon>Alphaproteobacteria</taxon>
        <taxon>Hyphomicrobiales</taxon>
        <taxon>Alsobacteraceae</taxon>
        <taxon>Alsobacter</taxon>
    </lineage>
</organism>
<keyword evidence="5" id="KW-0479">Metal-binding</keyword>
<evidence type="ECO:0000313" key="7">
    <source>
        <dbReference type="EMBL" id="XBO36829.1"/>
    </source>
</evidence>
<evidence type="ECO:0000256" key="5">
    <source>
        <dbReference type="PIRSR" id="PIRSR604254-1"/>
    </source>
</evidence>
<evidence type="ECO:0000256" key="6">
    <source>
        <dbReference type="SAM" id="Phobius"/>
    </source>
</evidence>
<dbReference type="InterPro" id="IPR004254">
    <property type="entry name" value="AdipoR/HlyIII-related"/>
</dbReference>
<feature type="transmembrane region" description="Helical" evidence="6">
    <location>
        <begin position="199"/>
        <end position="219"/>
    </location>
</feature>
<accession>A0AAU7J9K5</accession>
<evidence type="ECO:0000256" key="1">
    <source>
        <dbReference type="ARBA" id="ARBA00004141"/>
    </source>
</evidence>
<proteinExistence type="predicted"/>
<dbReference type="GO" id="GO:0016020">
    <property type="term" value="C:membrane"/>
    <property type="evidence" value="ECO:0007669"/>
    <property type="project" value="UniProtKB-SubCell"/>
</dbReference>
<dbReference type="PANTHER" id="PTHR20855">
    <property type="entry name" value="ADIPOR/PROGESTIN RECEPTOR-RELATED"/>
    <property type="match status" value="1"/>
</dbReference>
<feature type="binding site" evidence="5">
    <location>
        <position position="198"/>
    </location>
    <ligand>
        <name>Zn(2+)</name>
        <dbReference type="ChEBI" id="CHEBI:29105"/>
    </ligand>
</feature>
<dbReference type="GO" id="GO:0046872">
    <property type="term" value="F:metal ion binding"/>
    <property type="evidence" value="ECO:0007669"/>
    <property type="project" value="UniProtKB-KW"/>
</dbReference>
<feature type="transmembrane region" description="Helical" evidence="6">
    <location>
        <begin position="140"/>
        <end position="160"/>
    </location>
</feature>
<feature type="transmembrane region" description="Helical" evidence="6">
    <location>
        <begin position="166"/>
        <end position="187"/>
    </location>
</feature>
<keyword evidence="2 6" id="KW-0812">Transmembrane</keyword>
<feature type="transmembrane region" description="Helical" evidence="6">
    <location>
        <begin position="110"/>
        <end position="133"/>
    </location>
</feature>
<keyword evidence="4 6" id="KW-0472">Membrane</keyword>
<sequence length="221" mass="23478">MDGRPASLTRVYDLAELVADGCIHAVGVVGGLVGAALLIVLAAGVTGALELTSVIVYAAALVAMLGFSAAYNMVPPSRLKWLLRRFDHSAIYVMIAGTYTPFMTVLRESLWAPGLSITVWTGAIAGAAMKILLPGRFDRLAIGIYLALGWAIVFALDPLAKALPTTAMWLLTAGGLLYSLGVIFHVWESLRFQNAIWHGFVLAAAGCHYGAVLDCMVLSRT</sequence>
<dbReference type="AlphaFoldDB" id="A0AAU7J9K5"/>
<evidence type="ECO:0000256" key="2">
    <source>
        <dbReference type="ARBA" id="ARBA00022692"/>
    </source>
</evidence>
<dbReference type="PANTHER" id="PTHR20855:SF3">
    <property type="entry name" value="LD03007P"/>
    <property type="match status" value="1"/>
</dbReference>
<comment type="subcellular location">
    <subcellularLocation>
        <location evidence="1">Membrane</location>
        <topology evidence="1">Multi-pass membrane protein</topology>
    </subcellularLocation>
</comment>
<feature type="transmembrane region" description="Helical" evidence="6">
    <location>
        <begin position="21"/>
        <end position="42"/>
    </location>
</feature>
<name>A0AAU7J9K5_9HYPH</name>
<keyword evidence="5" id="KW-0862">Zinc</keyword>
<evidence type="ECO:0000256" key="4">
    <source>
        <dbReference type="ARBA" id="ARBA00023136"/>
    </source>
</evidence>
<feature type="transmembrane region" description="Helical" evidence="6">
    <location>
        <begin position="86"/>
        <end position="104"/>
    </location>
</feature>
<evidence type="ECO:0000256" key="3">
    <source>
        <dbReference type="ARBA" id="ARBA00022989"/>
    </source>
</evidence>
<keyword evidence="3 6" id="KW-1133">Transmembrane helix</keyword>
<dbReference type="RefSeq" id="WP_406853645.1">
    <property type="nucleotide sequence ID" value="NZ_CP157484.1"/>
</dbReference>
<protein>
    <submittedName>
        <fullName evidence="7">Hemolysin III family protein</fullName>
    </submittedName>
</protein>
<gene>
    <name evidence="7" type="ORF">ABEG18_13870</name>
</gene>
<dbReference type="Pfam" id="PF03006">
    <property type="entry name" value="HlyIII"/>
    <property type="match status" value="1"/>
</dbReference>